<accession>A0A2H1HHI3</accession>
<gene>
    <name evidence="1" type="ORF">BLIN9172_00041</name>
</gene>
<dbReference type="EMBL" id="FXYY01000001">
    <property type="protein sequence ID" value="SMX62377.1"/>
    <property type="molecule type" value="Genomic_DNA"/>
</dbReference>
<reference evidence="1 2" key="1">
    <citation type="submission" date="2017-03" db="EMBL/GenBank/DDBJ databases">
        <authorList>
            <person name="Afonso C.L."/>
            <person name="Miller P.J."/>
            <person name="Scott M.A."/>
            <person name="Spackman E."/>
            <person name="Goraichik I."/>
            <person name="Dimitrov K.M."/>
            <person name="Suarez D.L."/>
            <person name="Swayne D.E."/>
        </authorList>
    </citation>
    <scope>NUCLEOTIDE SEQUENCE [LARGE SCALE GENOMIC DNA]</scope>
    <source>
        <strain evidence="1 2">ATCC 9172</strain>
    </source>
</reference>
<evidence type="ECO:0000313" key="2">
    <source>
        <dbReference type="Proteomes" id="UP000234641"/>
    </source>
</evidence>
<dbReference type="Proteomes" id="UP000234641">
    <property type="component" value="Unassembled WGS sequence"/>
</dbReference>
<dbReference type="AlphaFoldDB" id="A0A2H1HHI3"/>
<proteinExistence type="predicted"/>
<organism evidence="1 2">
    <name type="scientific">Brevibacterium linens ATCC 9172</name>
    <dbReference type="NCBI Taxonomy" id="1255617"/>
    <lineage>
        <taxon>Bacteria</taxon>
        <taxon>Bacillati</taxon>
        <taxon>Actinomycetota</taxon>
        <taxon>Actinomycetes</taxon>
        <taxon>Micrococcales</taxon>
        <taxon>Brevibacteriaceae</taxon>
        <taxon>Brevibacterium</taxon>
    </lineage>
</organism>
<name>A0A2H1HHI3_BRELN</name>
<sequence length="216" mass="23037">MLVDTNDADRVETSRVVDQQPLTFSEDSGVRGVPGHGELACNDGHGVVIDDEGTQRPVEAGSRDLRSWWCRGCGVLAPDAATLDAFVTAEAKMKRSWSVAERFVGQLADDGVANDPVATAPSAPVISSVGLAFQDGLVPGDVLAGAGEVEGVESAECREVRGRVSRLGHVEVFRMDCVRTSIIGRPRRLSAQRLAVSWNHRSTLSITKSHISSTSE</sequence>
<protein>
    <submittedName>
        <fullName evidence="1">Uncharacterized protein</fullName>
    </submittedName>
</protein>
<evidence type="ECO:0000313" key="1">
    <source>
        <dbReference type="EMBL" id="SMX62377.1"/>
    </source>
</evidence>